<keyword evidence="1" id="KW-0732">Signal</keyword>
<comment type="caution">
    <text evidence="3">The sequence shown here is derived from an EMBL/GenBank/DDBJ whole genome shotgun (WGS) entry which is preliminary data.</text>
</comment>
<dbReference type="SUPFAM" id="SSF50685">
    <property type="entry name" value="Barwin-like endoglucanases"/>
    <property type="match status" value="1"/>
</dbReference>
<keyword evidence="4" id="KW-1185">Reference proteome</keyword>
<name>A0AAD4QCR4_9AGAM</name>
<dbReference type="Proteomes" id="UP001201163">
    <property type="component" value="Unassembled WGS sequence"/>
</dbReference>
<gene>
    <name evidence="3" type="ORF">EDB92DRAFT_2089244</name>
</gene>
<dbReference type="InterPro" id="IPR007112">
    <property type="entry name" value="Expansin/allergen_DPBB_dom"/>
</dbReference>
<reference evidence="3" key="1">
    <citation type="submission" date="2022-01" db="EMBL/GenBank/DDBJ databases">
        <title>Comparative genomics reveals a dynamic genome evolution in the ectomycorrhizal milk-cap (Lactarius) mushrooms.</title>
        <authorList>
            <consortium name="DOE Joint Genome Institute"/>
            <person name="Lebreton A."/>
            <person name="Tang N."/>
            <person name="Kuo A."/>
            <person name="LaButti K."/>
            <person name="Drula E."/>
            <person name="Barry K."/>
            <person name="Clum A."/>
            <person name="Lipzen A."/>
            <person name="Mousain D."/>
            <person name="Ng V."/>
            <person name="Wang R."/>
            <person name="Wang X."/>
            <person name="Dai Y."/>
            <person name="Henrissat B."/>
            <person name="Grigoriev I.V."/>
            <person name="Guerin-Laguette A."/>
            <person name="Yu F."/>
            <person name="Martin F.M."/>
        </authorList>
    </citation>
    <scope>NUCLEOTIDE SEQUENCE</scope>
    <source>
        <strain evidence="3">QP</strain>
    </source>
</reference>
<dbReference type="CDD" id="cd22278">
    <property type="entry name" value="DPBB_GH45_endoglucanase"/>
    <property type="match status" value="1"/>
</dbReference>
<dbReference type="InterPro" id="IPR036908">
    <property type="entry name" value="RlpA-like_sf"/>
</dbReference>
<protein>
    <submittedName>
        <fullName evidence="3">Endoglucanase V-like protein</fullName>
    </submittedName>
</protein>
<evidence type="ECO:0000259" key="2">
    <source>
        <dbReference type="PROSITE" id="PS50842"/>
    </source>
</evidence>
<feature type="domain" description="Expansin-like EG45" evidence="2">
    <location>
        <begin position="50"/>
        <end position="169"/>
    </location>
</feature>
<dbReference type="PROSITE" id="PS50842">
    <property type="entry name" value="EXPANSIN_EG45"/>
    <property type="match status" value="1"/>
</dbReference>
<dbReference type="Pfam" id="PF22514">
    <property type="entry name" value="EXPB1_D1"/>
    <property type="match status" value="1"/>
</dbReference>
<proteinExistence type="predicted"/>
<dbReference type="Gene3D" id="2.40.40.10">
    <property type="entry name" value="RlpA-like domain"/>
    <property type="match status" value="1"/>
</dbReference>
<evidence type="ECO:0000313" key="4">
    <source>
        <dbReference type="Proteomes" id="UP001201163"/>
    </source>
</evidence>
<organism evidence="3 4">
    <name type="scientific">Lactarius akahatsu</name>
    <dbReference type="NCBI Taxonomy" id="416441"/>
    <lineage>
        <taxon>Eukaryota</taxon>
        <taxon>Fungi</taxon>
        <taxon>Dikarya</taxon>
        <taxon>Basidiomycota</taxon>
        <taxon>Agaricomycotina</taxon>
        <taxon>Agaricomycetes</taxon>
        <taxon>Russulales</taxon>
        <taxon>Russulaceae</taxon>
        <taxon>Lactarius</taxon>
    </lineage>
</organism>
<evidence type="ECO:0000313" key="3">
    <source>
        <dbReference type="EMBL" id="KAH8989268.1"/>
    </source>
</evidence>
<dbReference type="EMBL" id="JAKELL010000038">
    <property type="protein sequence ID" value="KAH8989268.1"/>
    <property type="molecule type" value="Genomic_DNA"/>
</dbReference>
<accession>A0AAD4QCR4</accession>
<feature type="chain" id="PRO_5042122731" evidence="1">
    <location>
        <begin position="20"/>
        <end position="220"/>
    </location>
</feature>
<dbReference type="AlphaFoldDB" id="A0AAD4QCR4"/>
<sequence length="220" mass="22570">MKSSFILTAISLLATAVHGSVVELEPRATGGYIQNPSGTASFTSYSNCSSPACGKSATGFTAAMSELAFGAQSGLGPGDACGRCFQVTGDSDPSTPSFTGPFNSIVVKVTNLCPASSNEQWCGQTTSQTTNSFGMSVQCDTGTDHAFFPSGHGALTGTYQEVSCSQWSGTDGPILRDGGCLVGESADIWPAVGCDNKGEPSPCLCHERLLFMYTVGTAPA</sequence>
<evidence type="ECO:0000256" key="1">
    <source>
        <dbReference type="SAM" id="SignalP"/>
    </source>
</evidence>
<feature type="signal peptide" evidence="1">
    <location>
        <begin position="1"/>
        <end position="19"/>
    </location>
</feature>